<dbReference type="Pfam" id="PF08646">
    <property type="entry name" value="Rep_fac-A_C"/>
    <property type="match status" value="1"/>
</dbReference>
<reference evidence="2" key="1">
    <citation type="journal article" date="2022" name="Front. Genet.">
        <title>Chromosome-Scale Assembly of the Dendrobium nobile Genome Provides Insights Into the Molecular Mechanism of the Biosynthesis of the Medicinal Active Ingredient of Dendrobium.</title>
        <authorList>
            <person name="Xu Q."/>
            <person name="Niu S.-C."/>
            <person name="Li K.-L."/>
            <person name="Zheng P.-J."/>
            <person name="Zhang X.-J."/>
            <person name="Jia Y."/>
            <person name="Liu Y."/>
            <person name="Niu Y.-X."/>
            <person name="Yu L.-H."/>
            <person name="Chen D.-F."/>
            <person name="Zhang G.-Q."/>
        </authorList>
    </citation>
    <scope>NUCLEOTIDE SEQUENCE</scope>
    <source>
        <tissue evidence="2">Leaf</tissue>
    </source>
</reference>
<accession>A0A8T3B3X8</accession>
<evidence type="ECO:0000259" key="1">
    <source>
        <dbReference type="Pfam" id="PF08646"/>
    </source>
</evidence>
<dbReference type="Gene3D" id="2.40.50.140">
    <property type="entry name" value="Nucleic acid-binding proteins"/>
    <property type="match status" value="1"/>
</dbReference>
<gene>
    <name evidence="2" type="ORF">KFK09_014633</name>
</gene>
<dbReference type="InterPro" id="IPR013955">
    <property type="entry name" value="Rep_factor-A_C"/>
</dbReference>
<organism evidence="2 3">
    <name type="scientific">Dendrobium nobile</name>
    <name type="common">Orchid</name>
    <dbReference type="NCBI Taxonomy" id="94219"/>
    <lineage>
        <taxon>Eukaryota</taxon>
        <taxon>Viridiplantae</taxon>
        <taxon>Streptophyta</taxon>
        <taxon>Embryophyta</taxon>
        <taxon>Tracheophyta</taxon>
        <taxon>Spermatophyta</taxon>
        <taxon>Magnoliopsida</taxon>
        <taxon>Liliopsida</taxon>
        <taxon>Asparagales</taxon>
        <taxon>Orchidaceae</taxon>
        <taxon>Epidendroideae</taxon>
        <taxon>Malaxideae</taxon>
        <taxon>Dendrobiinae</taxon>
        <taxon>Dendrobium</taxon>
    </lineage>
</organism>
<name>A0A8T3B3X8_DENNO</name>
<feature type="domain" description="Replication factor A C-terminal" evidence="1">
    <location>
        <begin position="19"/>
        <end position="152"/>
    </location>
</feature>
<dbReference type="InterPro" id="IPR012340">
    <property type="entry name" value="NA-bd_OB-fold"/>
</dbReference>
<dbReference type="AlphaFoldDB" id="A0A8T3B3X8"/>
<proteinExistence type="predicted"/>
<dbReference type="PANTHER" id="PTHR47165:SF4">
    <property type="entry name" value="OS03G0429900 PROTEIN"/>
    <property type="match status" value="1"/>
</dbReference>
<protein>
    <recommendedName>
        <fullName evidence="1">Replication factor A C-terminal domain-containing protein</fullName>
    </recommendedName>
</protein>
<dbReference type="SUPFAM" id="SSF50249">
    <property type="entry name" value="Nucleic acid-binding proteins"/>
    <property type="match status" value="1"/>
</dbReference>
<dbReference type="OrthoDB" id="758910at2759"/>
<sequence>MTNLQNINTSEQSLREVKYYSTRVVIKELNQEGNLWYNSCNTCKSKVFIIDGIAKYSKCSKENLEYSLRYLIKLCVDDISATAIFIVFENEVEKIIGMPVTNLEKIKASNIEDYNKIIITISDKELIFSVKVQDKQYGNRTFRSITVQSIKEEFDEVITALTVDDIR</sequence>
<dbReference type="PANTHER" id="PTHR47165">
    <property type="entry name" value="OS03G0429900 PROTEIN"/>
    <property type="match status" value="1"/>
</dbReference>
<dbReference type="SMR" id="A0A8T3B3X8"/>
<evidence type="ECO:0000313" key="3">
    <source>
        <dbReference type="Proteomes" id="UP000829196"/>
    </source>
</evidence>
<dbReference type="Proteomes" id="UP000829196">
    <property type="component" value="Unassembled WGS sequence"/>
</dbReference>
<dbReference type="EMBL" id="JAGYWB010000011">
    <property type="protein sequence ID" value="KAI0503695.1"/>
    <property type="molecule type" value="Genomic_DNA"/>
</dbReference>
<comment type="caution">
    <text evidence="2">The sequence shown here is derived from an EMBL/GenBank/DDBJ whole genome shotgun (WGS) entry which is preliminary data.</text>
</comment>
<keyword evidence="3" id="KW-1185">Reference proteome</keyword>
<evidence type="ECO:0000313" key="2">
    <source>
        <dbReference type="EMBL" id="KAI0503695.1"/>
    </source>
</evidence>